<dbReference type="InterPro" id="IPR041698">
    <property type="entry name" value="Methyltransf_25"/>
</dbReference>
<feature type="compositionally biased region" description="Basic and acidic residues" evidence="4">
    <location>
        <begin position="1"/>
        <end position="14"/>
    </location>
</feature>
<sequence length="233" mass="25123">MATHDHEHTHEHTHGTHGTHGTDGNGPVAGGAEFWDERYGESTRIWSGNPNALLVREAQDLTPGRALDLGCGEGADTVWLARRGWRVTATDISKVALGRAAEHAAEAGVGDLVDWQQHDFAQTFPEGEFDLVSACFLHSYGDFPRERILRRAAAAVAPGGTLLVVGHAGGPSWNPEALADIHFPTPHEVLAQLELPEGGWEVLTAAEHVQPMTDPEGRPGTRPDNALKIRRLA</sequence>
<evidence type="ECO:0000256" key="2">
    <source>
        <dbReference type="ARBA" id="ARBA00022679"/>
    </source>
</evidence>
<reference evidence="6" key="1">
    <citation type="submission" date="2022-08" db="EMBL/GenBank/DDBJ databases">
        <authorList>
            <person name="Tian L."/>
        </authorList>
    </citation>
    <scope>NUCLEOTIDE SEQUENCE</scope>
    <source>
        <strain evidence="6">CM253</strain>
    </source>
</reference>
<keyword evidence="7" id="KW-1185">Reference proteome</keyword>
<feature type="domain" description="Methyltransferase" evidence="5">
    <location>
        <begin position="67"/>
        <end position="160"/>
    </location>
</feature>
<proteinExistence type="predicted"/>
<feature type="compositionally biased region" description="Basic and acidic residues" evidence="4">
    <location>
        <begin position="215"/>
        <end position="227"/>
    </location>
</feature>
<accession>A0ABY5PUS9</accession>
<feature type="region of interest" description="Disordered" evidence="4">
    <location>
        <begin position="1"/>
        <end position="33"/>
    </location>
</feature>
<dbReference type="PANTHER" id="PTHR43464:SF19">
    <property type="entry name" value="UBIQUINONE BIOSYNTHESIS O-METHYLTRANSFERASE, MITOCHONDRIAL"/>
    <property type="match status" value="1"/>
</dbReference>
<dbReference type="RefSeq" id="WP_257855717.1">
    <property type="nucleotide sequence ID" value="NZ_CP102514.1"/>
</dbReference>
<keyword evidence="3" id="KW-0949">S-adenosyl-L-methionine</keyword>
<dbReference type="Proteomes" id="UP001057738">
    <property type="component" value="Chromosome"/>
</dbReference>
<evidence type="ECO:0000256" key="1">
    <source>
        <dbReference type="ARBA" id="ARBA00022603"/>
    </source>
</evidence>
<dbReference type="CDD" id="cd02440">
    <property type="entry name" value="AdoMet_MTases"/>
    <property type="match status" value="1"/>
</dbReference>
<dbReference type="Pfam" id="PF13649">
    <property type="entry name" value="Methyltransf_25"/>
    <property type="match status" value="1"/>
</dbReference>
<protein>
    <submittedName>
        <fullName evidence="6">Class I SAM-dependent methyltransferase</fullName>
    </submittedName>
</protein>
<evidence type="ECO:0000259" key="5">
    <source>
        <dbReference type="Pfam" id="PF13649"/>
    </source>
</evidence>
<evidence type="ECO:0000313" key="7">
    <source>
        <dbReference type="Proteomes" id="UP001057738"/>
    </source>
</evidence>
<organism evidence="6 7">
    <name type="scientific">Streptomyces yangpuensis</name>
    <dbReference type="NCBI Taxonomy" id="1648182"/>
    <lineage>
        <taxon>Bacteria</taxon>
        <taxon>Bacillati</taxon>
        <taxon>Actinomycetota</taxon>
        <taxon>Actinomycetes</taxon>
        <taxon>Kitasatosporales</taxon>
        <taxon>Streptomycetaceae</taxon>
        <taxon>Streptomyces</taxon>
    </lineage>
</organism>
<dbReference type="GO" id="GO:0008168">
    <property type="term" value="F:methyltransferase activity"/>
    <property type="evidence" value="ECO:0007669"/>
    <property type="project" value="UniProtKB-KW"/>
</dbReference>
<keyword evidence="2" id="KW-0808">Transferase</keyword>
<dbReference type="InterPro" id="IPR029063">
    <property type="entry name" value="SAM-dependent_MTases_sf"/>
</dbReference>
<dbReference type="PANTHER" id="PTHR43464">
    <property type="entry name" value="METHYLTRANSFERASE"/>
    <property type="match status" value="1"/>
</dbReference>
<keyword evidence="1 6" id="KW-0489">Methyltransferase</keyword>
<dbReference type="SUPFAM" id="SSF53335">
    <property type="entry name" value="S-adenosyl-L-methionine-dependent methyltransferases"/>
    <property type="match status" value="1"/>
</dbReference>
<dbReference type="EMBL" id="CP102514">
    <property type="protein sequence ID" value="UUY47775.1"/>
    <property type="molecule type" value="Genomic_DNA"/>
</dbReference>
<gene>
    <name evidence="6" type="ORF">NRK68_11415</name>
</gene>
<dbReference type="GeneID" id="95574080"/>
<evidence type="ECO:0000313" key="6">
    <source>
        <dbReference type="EMBL" id="UUY47775.1"/>
    </source>
</evidence>
<evidence type="ECO:0000256" key="4">
    <source>
        <dbReference type="SAM" id="MobiDB-lite"/>
    </source>
</evidence>
<dbReference type="Gene3D" id="3.40.50.150">
    <property type="entry name" value="Vaccinia Virus protein VP39"/>
    <property type="match status" value="1"/>
</dbReference>
<feature type="region of interest" description="Disordered" evidence="4">
    <location>
        <begin position="211"/>
        <end position="233"/>
    </location>
</feature>
<dbReference type="GO" id="GO:0032259">
    <property type="term" value="P:methylation"/>
    <property type="evidence" value="ECO:0007669"/>
    <property type="project" value="UniProtKB-KW"/>
</dbReference>
<name>A0ABY5PUS9_9ACTN</name>
<evidence type="ECO:0000256" key="3">
    <source>
        <dbReference type="ARBA" id="ARBA00022691"/>
    </source>
</evidence>